<reference evidence="12 13" key="1">
    <citation type="submission" date="2022-10" db="EMBL/GenBank/DDBJ databases">
        <title>Roseococcus glaciei nov., sp. nov., isolated from glacier.</title>
        <authorList>
            <person name="Liu Q."/>
            <person name="Xin Y.-H."/>
        </authorList>
    </citation>
    <scope>NUCLEOTIDE SEQUENCE [LARGE SCALE GENOMIC DNA]</scope>
    <source>
        <strain evidence="12 13">MDT2-1-1</strain>
    </source>
</reference>
<protein>
    <recommendedName>
        <fullName evidence="9">Transcription-repair-coupling factor</fullName>
        <shortName evidence="9">TRCF</shortName>
        <ecNumber evidence="9">3.6.4.-</ecNumber>
    </recommendedName>
</protein>
<dbReference type="SMART" id="SM01058">
    <property type="entry name" value="CarD_TRCF"/>
    <property type="match status" value="1"/>
</dbReference>
<keyword evidence="6 9" id="KW-0067">ATP-binding</keyword>
<dbReference type="SUPFAM" id="SSF141259">
    <property type="entry name" value="CarD-like"/>
    <property type="match status" value="1"/>
</dbReference>
<dbReference type="EMBL" id="JAPFQI010000010">
    <property type="protein sequence ID" value="MCW8086680.1"/>
    <property type="molecule type" value="Genomic_DNA"/>
</dbReference>
<evidence type="ECO:0000256" key="8">
    <source>
        <dbReference type="ARBA" id="ARBA00023204"/>
    </source>
</evidence>
<dbReference type="Gene3D" id="2.40.10.170">
    <property type="match status" value="1"/>
</dbReference>
<comment type="similarity">
    <text evidence="9">In the N-terminal section; belongs to the UvrB family.</text>
</comment>
<dbReference type="InterPro" id="IPR014001">
    <property type="entry name" value="Helicase_ATP-bd"/>
</dbReference>
<dbReference type="InterPro" id="IPR011545">
    <property type="entry name" value="DEAD/DEAH_box_helicase_dom"/>
</dbReference>
<dbReference type="Gene3D" id="3.40.50.300">
    <property type="entry name" value="P-loop containing nucleotide triphosphate hydrolases"/>
    <property type="match status" value="2"/>
</dbReference>
<feature type="domain" description="Helicase C-terminal" evidence="11">
    <location>
        <begin position="725"/>
        <end position="881"/>
    </location>
</feature>
<evidence type="ECO:0000256" key="2">
    <source>
        <dbReference type="ARBA" id="ARBA00022741"/>
    </source>
</evidence>
<dbReference type="SMART" id="SM00487">
    <property type="entry name" value="DEXDc"/>
    <property type="match status" value="1"/>
</dbReference>
<comment type="caution">
    <text evidence="12">The sequence shown here is derived from an EMBL/GenBank/DDBJ whole genome shotgun (WGS) entry which is preliminary data.</text>
</comment>
<keyword evidence="1 9" id="KW-0963">Cytoplasm</keyword>
<evidence type="ECO:0000259" key="11">
    <source>
        <dbReference type="PROSITE" id="PS51194"/>
    </source>
</evidence>
<dbReference type="Gene3D" id="3.90.1150.50">
    <property type="entry name" value="Transcription-repair-coupling factor, D7 domain"/>
    <property type="match status" value="1"/>
</dbReference>
<comment type="function">
    <text evidence="9">Couples transcription and DNA repair by recognizing RNA polymerase (RNAP) stalled at DNA lesions. Mediates ATP-dependent release of RNAP and its truncated transcript from the DNA, and recruitment of nucleotide excision repair machinery to the damaged site.</text>
</comment>
<dbReference type="Gene3D" id="3.40.50.11180">
    <property type="match status" value="1"/>
</dbReference>
<dbReference type="SMART" id="SM00982">
    <property type="entry name" value="TRCF"/>
    <property type="match status" value="1"/>
</dbReference>
<dbReference type="InterPro" id="IPR027417">
    <property type="entry name" value="P-loop_NTPase"/>
</dbReference>
<dbReference type="InterPro" id="IPR041471">
    <property type="entry name" value="UvrB_inter"/>
</dbReference>
<evidence type="ECO:0000256" key="1">
    <source>
        <dbReference type="ARBA" id="ARBA00022490"/>
    </source>
</evidence>
<keyword evidence="4 9" id="KW-0378">Hydrolase</keyword>
<dbReference type="Pfam" id="PF03461">
    <property type="entry name" value="TRCF"/>
    <property type="match status" value="1"/>
</dbReference>
<dbReference type="PROSITE" id="PS51194">
    <property type="entry name" value="HELICASE_CTER"/>
    <property type="match status" value="1"/>
</dbReference>
<evidence type="ECO:0000256" key="3">
    <source>
        <dbReference type="ARBA" id="ARBA00022763"/>
    </source>
</evidence>
<keyword evidence="8 9" id="KW-0234">DNA repair</keyword>
<dbReference type="InterPro" id="IPR004576">
    <property type="entry name" value="Mfd"/>
</dbReference>
<dbReference type="Pfam" id="PF17757">
    <property type="entry name" value="UvrB_inter"/>
    <property type="match status" value="1"/>
</dbReference>
<dbReference type="SUPFAM" id="SSF143517">
    <property type="entry name" value="TRCF domain-like"/>
    <property type="match status" value="1"/>
</dbReference>
<organism evidence="12 13">
    <name type="scientific">Sabulicella glaciei</name>
    <dbReference type="NCBI Taxonomy" id="2984948"/>
    <lineage>
        <taxon>Bacteria</taxon>
        <taxon>Pseudomonadati</taxon>
        <taxon>Pseudomonadota</taxon>
        <taxon>Alphaproteobacteria</taxon>
        <taxon>Acetobacterales</taxon>
        <taxon>Acetobacteraceae</taxon>
        <taxon>Sabulicella</taxon>
    </lineage>
</organism>
<evidence type="ECO:0000313" key="13">
    <source>
        <dbReference type="Proteomes" id="UP001526430"/>
    </source>
</evidence>
<keyword evidence="2 9" id="KW-0547">Nucleotide-binding</keyword>
<comment type="subcellular location">
    <subcellularLocation>
        <location evidence="9">Cytoplasm</location>
    </subcellularLocation>
</comment>
<dbReference type="InterPro" id="IPR036101">
    <property type="entry name" value="CarD-like/TRCF_RID_sf"/>
</dbReference>
<evidence type="ECO:0000256" key="9">
    <source>
        <dbReference type="HAMAP-Rule" id="MF_00969"/>
    </source>
</evidence>
<dbReference type="GO" id="GO:0004386">
    <property type="term" value="F:helicase activity"/>
    <property type="evidence" value="ECO:0007669"/>
    <property type="project" value="UniProtKB-KW"/>
</dbReference>
<keyword evidence="5 12" id="KW-0347">Helicase</keyword>
<comment type="similarity">
    <text evidence="9">In the C-terminal section; belongs to the helicase family. RecG subfamily.</text>
</comment>
<dbReference type="InterPro" id="IPR047112">
    <property type="entry name" value="RecG/Mfd"/>
</dbReference>
<evidence type="ECO:0000259" key="10">
    <source>
        <dbReference type="PROSITE" id="PS51192"/>
    </source>
</evidence>
<dbReference type="PANTHER" id="PTHR47964">
    <property type="entry name" value="ATP-DEPENDENT DNA HELICASE HOMOLOG RECG, CHLOROPLASTIC"/>
    <property type="match status" value="1"/>
</dbReference>
<accession>A0ABT3NWZ0</accession>
<dbReference type="Pfam" id="PF00270">
    <property type="entry name" value="DEAD"/>
    <property type="match status" value="1"/>
</dbReference>
<dbReference type="InterPro" id="IPR001650">
    <property type="entry name" value="Helicase_C-like"/>
</dbReference>
<dbReference type="RefSeq" id="WP_301590767.1">
    <property type="nucleotide sequence ID" value="NZ_JAPFQI010000010.1"/>
</dbReference>
<dbReference type="InterPro" id="IPR003711">
    <property type="entry name" value="CarD-like/TRCF_RID"/>
</dbReference>
<evidence type="ECO:0000256" key="4">
    <source>
        <dbReference type="ARBA" id="ARBA00022801"/>
    </source>
</evidence>
<keyword evidence="13" id="KW-1185">Reference proteome</keyword>
<proteinExistence type="inferred from homology"/>
<dbReference type="Pfam" id="PF00271">
    <property type="entry name" value="Helicase_C"/>
    <property type="match status" value="1"/>
</dbReference>
<dbReference type="EC" id="3.6.4.-" evidence="9"/>
<dbReference type="HAMAP" id="MF_00969">
    <property type="entry name" value="TRCF"/>
    <property type="match status" value="1"/>
</dbReference>
<dbReference type="Pfam" id="PF02559">
    <property type="entry name" value="CarD_TRCF_RID"/>
    <property type="match status" value="1"/>
</dbReference>
<evidence type="ECO:0000256" key="6">
    <source>
        <dbReference type="ARBA" id="ARBA00022840"/>
    </source>
</evidence>
<dbReference type="InterPro" id="IPR005118">
    <property type="entry name" value="TRCF_C"/>
</dbReference>
<evidence type="ECO:0000256" key="5">
    <source>
        <dbReference type="ARBA" id="ARBA00022806"/>
    </source>
</evidence>
<dbReference type="InterPro" id="IPR037235">
    <property type="entry name" value="TRCF-like_C_D7"/>
</dbReference>
<dbReference type="PROSITE" id="PS51192">
    <property type="entry name" value="HELICASE_ATP_BIND_1"/>
    <property type="match status" value="1"/>
</dbReference>
<dbReference type="SMART" id="SM00490">
    <property type="entry name" value="HELICc"/>
    <property type="match status" value="1"/>
</dbReference>
<evidence type="ECO:0000256" key="7">
    <source>
        <dbReference type="ARBA" id="ARBA00023125"/>
    </source>
</evidence>
<dbReference type="Gene3D" id="3.30.2060.10">
    <property type="entry name" value="Penicillin-binding protein 1b domain"/>
    <property type="match status" value="1"/>
</dbReference>
<name>A0ABT3NWZ0_9PROT</name>
<keyword evidence="7 9" id="KW-0238">DNA-binding</keyword>
<gene>
    <name evidence="9" type="primary">mfd</name>
    <name evidence="12" type="ORF">OF850_13675</name>
</gene>
<evidence type="ECO:0000313" key="12">
    <source>
        <dbReference type="EMBL" id="MCW8086680.1"/>
    </source>
</evidence>
<feature type="domain" description="Helicase ATP-binding" evidence="10">
    <location>
        <begin position="547"/>
        <end position="708"/>
    </location>
</feature>
<dbReference type="SUPFAM" id="SSF52540">
    <property type="entry name" value="P-loop containing nucleoside triphosphate hydrolases"/>
    <property type="match status" value="3"/>
</dbReference>
<dbReference type="Proteomes" id="UP001526430">
    <property type="component" value="Unassembled WGS sequence"/>
</dbReference>
<keyword evidence="3 9" id="KW-0227">DNA damage</keyword>
<sequence length="1061" mass="113858">MKNGREGLQAAVPLNVPCPAAFGTRMELDPEGLLAARLIERAGPEGLIHLARSEGRAARLAEAAQALGAGVEVLHLPGWDTPPYDRLGPSPALLGARMAALEAMRRPAAGPRLLILSPAAAMQRLPAKVPPPLLLRPGDAVETEALEALGYAADELVDSPGEFALRATVLDVFPALPDALPRRLELEEGRIAAIRRFHPDTQRSEAEEDSLRLPAAREDTGGELVSPFELWPDAALLAEPEAAEQAAEFWREAEDGFRLRLAAGMEAGEAQMREPAALFLDPAAWKSVLGRATPLPRPEEEPEPLAFLGAEEPEAALLDAVTAALEGGARVALAGAGARATRLARLLRARVGMLAEVEGWLALREAKPGTLHWLRRPLRSSFAADGMLVAAAAEILPPPGGAREARLPVEEAPLAPGDLVIHEEHGMARLLGIEAVEGMDCLRLEFHGGATRLVPAEELDRIWRYGAEARGISPDRLGGDAWAKRRAEAEASLAETARGLVAALREREGRSAPAWVPPRRAFARFCAGFPFELTPDQEEASAEVRRDLAAGRPMDRLVCGDVGFGKTEIALRAAAAVALAGGQVAVLAPTTVLARQHLDSFRRRFAPLGIAVGGLSRLSPAREARQTRESLAEGRLPIVVGTQAVLAKATRFARLGLVVVDEEQRFGARQKQALRGLAEEAHLLSMTATPIPRSLQGAMLGLQALSVLQTPPARRRPVRTAVAALEDSLLVEALRRERRRGGQSFVVVPRIEDLAPMRARLRQVAPRFRVAEAHGEMAAADADDAMLRFAEGRAEVLLCTAIVETGLDVPRAGTMLICGAERFGLAQLHQLRGRVGRGGQRGACWLLTEGKPPPAAARRLRALAEESHLGAGFGIAARDLDQRGAGDLLGEEQAGHVRRLGLNLTRHLMDRALAEARGEAREEAPPAALVLPLPAHIPEDYVREEALRIALHERIGAARRLLELDAVAEEMEDRFGPLPEPAEAVLTRARLRLRARRLGVTRLEAGPKAAAASFAGEAPEAASPLEVKDGRVLLRRDCPTPEAMAEAAEELLARLRRKTKA</sequence>
<dbReference type="PANTHER" id="PTHR47964:SF1">
    <property type="entry name" value="ATP-DEPENDENT DNA HELICASE HOMOLOG RECG, CHLOROPLASTIC"/>
    <property type="match status" value="1"/>
</dbReference>